<feature type="domain" description="DUF1731" evidence="4">
    <location>
        <begin position="257"/>
        <end position="302"/>
    </location>
</feature>
<reference evidence="5 6" key="1">
    <citation type="submission" date="2020-10" db="EMBL/GenBank/DDBJ databases">
        <title>Wide distribution of Phycisphaera-like planctomycetes from WD2101 soil group in peatlands and genome analysis of the first cultivated representative.</title>
        <authorList>
            <person name="Dedysh S.N."/>
            <person name="Beletsky A.V."/>
            <person name="Ivanova A."/>
            <person name="Kulichevskaya I.S."/>
            <person name="Suzina N.E."/>
            <person name="Philippov D.A."/>
            <person name="Rakitin A.L."/>
            <person name="Mardanov A.V."/>
            <person name="Ravin N.V."/>
        </authorList>
    </citation>
    <scope>NUCLEOTIDE SEQUENCE [LARGE SCALE GENOMIC DNA]</scope>
    <source>
        <strain evidence="5 6">M1803</strain>
    </source>
</reference>
<dbReference type="Pfam" id="PF01370">
    <property type="entry name" value="Epimerase"/>
    <property type="match status" value="1"/>
</dbReference>
<evidence type="ECO:0000259" key="3">
    <source>
        <dbReference type="Pfam" id="PF01370"/>
    </source>
</evidence>
<dbReference type="RefSeq" id="WP_206295471.1">
    <property type="nucleotide sequence ID" value="NZ_CP063458.1"/>
</dbReference>
<evidence type="ECO:0000256" key="2">
    <source>
        <dbReference type="SAM" id="MobiDB-lite"/>
    </source>
</evidence>
<dbReference type="AlphaFoldDB" id="A0A7M2X522"/>
<dbReference type="InterPro" id="IPR010099">
    <property type="entry name" value="SDR39U1"/>
</dbReference>
<dbReference type="Proteomes" id="UP000593765">
    <property type="component" value="Chromosome"/>
</dbReference>
<dbReference type="InterPro" id="IPR036291">
    <property type="entry name" value="NAD(P)-bd_dom_sf"/>
</dbReference>
<proteinExistence type="inferred from homology"/>
<comment type="similarity">
    <text evidence="1">Belongs to the NAD(P)-dependent epimerase/dehydratase family. SDR39U1 subfamily.</text>
</comment>
<evidence type="ECO:0000256" key="1">
    <source>
        <dbReference type="ARBA" id="ARBA00009353"/>
    </source>
</evidence>
<feature type="domain" description="NAD-dependent epimerase/dehydratase" evidence="3">
    <location>
        <begin position="6"/>
        <end position="217"/>
    </location>
</feature>
<dbReference type="Pfam" id="PF08338">
    <property type="entry name" value="DUF1731"/>
    <property type="match status" value="1"/>
</dbReference>
<dbReference type="PANTHER" id="PTHR11092">
    <property type="entry name" value="SUGAR NUCLEOTIDE EPIMERASE RELATED"/>
    <property type="match status" value="1"/>
</dbReference>
<dbReference type="InterPro" id="IPR001509">
    <property type="entry name" value="Epimerase_deHydtase"/>
</dbReference>
<keyword evidence="6" id="KW-1185">Reference proteome</keyword>
<name>A0A7M2X522_9BACT</name>
<dbReference type="NCBIfam" id="TIGR01777">
    <property type="entry name" value="yfcH"/>
    <property type="match status" value="1"/>
</dbReference>
<dbReference type="KEGG" id="hbs:IPV69_12610"/>
<dbReference type="PANTHER" id="PTHR11092:SF0">
    <property type="entry name" value="EPIMERASE FAMILY PROTEIN SDR39U1"/>
    <property type="match status" value="1"/>
</dbReference>
<protein>
    <submittedName>
        <fullName evidence="5">TIGR01777 family protein</fullName>
    </submittedName>
</protein>
<accession>A0A7M2X522</accession>
<sequence>MTRRMIIPGGNGYLGRHLAEWFGNKGWDVTVLSRSPSGSSVARVLPWDGRTPGRWTTELDGADVVLNLAGRTVNCRYNEKNKQEIYASRLDSTRVIGEAIAGSKSPPPLWINAASATIYRHAEDRPMDEATGEIGNGFSVDVCQKWEAAFFTADTPRTRNVALRAAMVMGPGTGGVFEAFYNIVRKRLGGTLGKGTQFVSWMHLVDFCRSIEFLIENSHIQGPINLSSPNPIPNREFMRILRRAAGVKIGLPATKLMLEVGAFFLRTETELLLKSRRVVPGRLLEAGFEFDFPDWSKAAADIARAHRSDLADKAGSPRPARRQAVVQGLEGRQHI</sequence>
<dbReference type="EMBL" id="CP063458">
    <property type="protein sequence ID" value="QOV92141.1"/>
    <property type="molecule type" value="Genomic_DNA"/>
</dbReference>
<dbReference type="Gene3D" id="3.40.50.720">
    <property type="entry name" value="NAD(P)-binding Rossmann-like Domain"/>
    <property type="match status" value="1"/>
</dbReference>
<feature type="region of interest" description="Disordered" evidence="2">
    <location>
        <begin position="309"/>
        <end position="335"/>
    </location>
</feature>
<dbReference type="SUPFAM" id="SSF51735">
    <property type="entry name" value="NAD(P)-binding Rossmann-fold domains"/>
    <property type="match status" value="1"/>
</dbReference>
<organism evidence="5 6">
    <name type="scientific">Humisphaera borealis</name>
    <dbReference type="NCBI Taxonomy" id="2807512"/>
    <lineage>
        <taxon>Bacteria</taxon>
        <taxon>Pseudomonadati</taxon>
        <taxon>Planctomycetota</taxon>
        <taxon>Phycisphaerae</taxon>
        <taxon>Tepidisphaerales</taxon>
        <taxon>Tepidisphaeraceae</taxon>
        <taxon>Humisphaera</taxon>
    </lineage>
</organism>
<evidence type="ECO:0000313" key="6">
    <source>
        <dbReference type="Proteomes" id="UP000593765"/>
    </source>
</evidence>
<dbReference type="InterPro" id="IPR013549">
    <property type="entry name" value="DUF1731"/>
</dbReference>
<gene>
    <name evidence="5" type="ORF">IPV69_12610</name>
</gene>
<evidence type="ECO:0000313" key="5">
    <source>
        <dbReference type="EMBL" id="QOV92141.1"/>
    </source>
</evidence>
<evidence type="ECO:0000259" key="4">
    <source>
        <dbReference type="Pfam" id="PF08338"/>
    </source>
</evidence>